<dbReference type="InterPro" id="IPR022791">
    <property type="entry name" value="L-PG_synthase/AglD"/>
</dbReference>
<accession>A0A1H0IET0</accession>
<evidence type="ECO:0000313" key="8">
    <source>
        <dbReference type="Proteomes" id="UP000198741"/>
    </source>
</evidence>
<feature type="transmembrane region" description="Helical" evidence="6">
    <location>
        <begin position="136"/>
        <end position="160"/>
    </location>
</feature>
<proteinExistence type="predicted"/>
<evidence type="ECO:0000313" key="7">
    <source>
        <dbReference type="EMBL" id="SDO29902.1"/>
    </source>
</evidence>
<evidence type="ECO:0000256" key="5">
    <source>
        <dbReference type="ARBA" id="ARBA00023136"/>
    </source>
</evidence>
<dbReference type="RefSeq" id="WP_090474411.1">
    <property type="nucleotide sequence ID" value="NZ_LT629710.1"/>
</dbReference>
<keyword evidence="8" id="KW-1185">Reference proteome</keyword>
<dbReference type="AlphaFoldDB" id="A0A1H0IET0"/>
<dbReference type="Proteomes" id="UP000198741">
    <property type="component" value="Chromosome I"/>
</dbReference>
<feature type="transmembrane region" description="Helical" evidence="6">
    <location>
        <begin position="244"/>
        <end position="267"/>
    </location>
</feature>
<feature type="transmembrane region" description="Helical" evidence="6">
    <location>
        <begin position="56"/>
        <end position="77"/>
    </location>
</feature>
<dbReference type="STRING" id="1090615.SAMN04515671_0477"/>
<feature type="transmembrane region" description="Helical" evidence="6">
    <location>
        <begin position="26"/>
        <end position="44"/>
    </location>
</feature>
<evidence type="ECO:0000256" key="3">
    <source>
        <dbReference type="ARBA" id="ARBA00022692"/>
    </source>
</evidence>
<evidence type="ECO:0000256" key="4">
    <source>
        <dbReference type="ARBA" id="ARBA00022989"/>
    </source>
</evidence>
<dbReference type="EMBL" id="LT629710">
    <property type="protein sequence ID" value="SDO29902.1"/>
    <property type="molecule type" value="Genomic_DNA"/>
</dbReference>
<evidence type="ECO:0000256" key="6">
    <source>
        <dbReference type="SAM" id="Phobius"/>
    </source>
</evidence>
<reference evidence="7 8" key="1">
    <citation type="submission" date="2016-10" db="EMBL/GenBank/DDBJ databases">
        <authorList>
            <person name="de Groot N.N."/>
        </authorList>
    </citation>
    <scope>NUCLEOTIDE SEQUENCE [LARGE SCALE GENOMIC DNA]</scope>
    <source>
        <strain evidence="8">P4-7,KCTC 19426,CECT 7604</strain>
    </source>
</reference>
<keyword evidence="4 6" id="KW-1133">Transmembrane helix</keyword>
<feature type="transmembrane region" description="Helical" evidence="6">
    <location>
        <begin position="167"/>
        <end position="191"/>
    </location>
</feature>
<dbReference type="Pfam" id="PF03706">
    <property type="entry name" value="LPG_synthase_TM"/>
    <property type="match status" value="1"/>
</dbReference>
<keyword evidence="3 6" id="KW-0812">Transmembrane</keyword>
<evidence type="ECO:0000256" key="1">
    <source>
        <dbReference type="ARBA" id="ARBA00004651"/>
    </source>
</evidence>
<gene>
    <name evidence="7" type="ORF">SAMN04515671_0477</name>
</gene>
<keyword evidence="5 6" id="KW-0472">Membrane</keyword>
<comment type="subcellular location">
    <subcellularLocation>
        <location evidence="1">Cell membrane</location>
        <topology evidence="1">Multi-pass membrane protein</topology>
    </subcellularLocation>
</comment>
<feature type="transmembrane region" description="Helical" evidence="6">
    <location>
        <begin position="211"/>
        <end position="232"/>
    </location>
</feature>
<keyword evidence="2" id="KW-1003">Cell membrane</keyword>
<sequence length="322" mass="33727">MVDGARDSADPDSEVGPPARRSLGQLLKVGFLVLVLAFAVYYVWRRHDEIGRAWSQVTVWPVVGSFLASAIAAWSGVPAWRTLLAGLGSPLRLKNAQRVFLTGQLGKYIPGGVWTVVAQAGLAKELNVPRARSGTASLMAILLGVVTASGLGALCLAVAGHQVIGHYWWVLLLAIPLLALLHPDVLVWFGATVSRLTKRNLPLERLTERSLLGAAGWLAGGQVFNGLAFYFLVDSISGHHTNPLLPIGLFALASVAGILVVFAPAGVGPRDAILLLGLSVVTDLGSATLIVLLSRVVLTVVDIALAAAAAGLGRRGRAEVSA</sequence>
<name>A0A1H0IET0_9ACTN</name>
<evidence type="ECO:0008006" key="9">
    <source>
        <dbReference type="Google" id="ProtNLM"/>
    </source>
</evidence>
<protein>
    <recommendedName>
        <fullName evidence="9">Lysylphosphatidylglycerol synthase TM region</fullName>
    </recommendedName>
</protein>
<evidence type="ECO:0000256" key="2">
    <source>
        <dbReference type="ARBA" id="ARBA00022475"/>
    </source>
</evidence>
<dbReference type="GO" id="GO:0005886">
    <property type="term" value="C:plasma membrane"/>
    <property type="evidence" value="ECO:0007669"/>
    <property type="project" value="UniProtKB-SubCell"/>
</dbReference>
<dbReference type="OrthoDB" id="6057470at2"/>
<organism evidence="7 8">
    <name type="scientific">Nakamurella panacisegetis</name>
    <dbReference type="NCBI Taxonomy" id="1090615"/>
    <lineage>
        <taxon>Bacteria</taxon>
        <taxon>Bacillati</taxon>
        <taxon>Actinomycetota</taxon>
        <taxon>Actinomycetes</taxon>
        <taxon>Nakamurellales</taxon>
        <taxon>Nakamurellaceae</taxon>
        <taxon>Nakamurella</taxon>
    </lineage>
</organism>